<comment type="caution">
    <text evidence="1">The sequence shown here is derived from an EMBL/GenBank/DDBJ whole genome shotgun (WGS) entry which is preliminary data.</text>
</comment>
<sequence>MRLSSIKEETDEQKEDTHRCPVSPFVIQRHTAGNPEDRSAVEEREKSFEGFVEERPNVDGDANQINTQKIFNTNTLRKQIESFQENRVAEKLAVMRSFLKKGDVVPRSARTKRSGQQKTQKRASLCLRQQTRKVSPGSQVRRPSAPSLQLWYRTGPWAKPSPIAQKISPVLTESWEQPTQTAMREKHNGLHEAVRQKGASTPEETEQSKATDNTASSGDSEERPGMLGLVTPVETSEGTTTQNPICTEMRHLFVQPCDGTPAQLNNMSQPAGKAYELSVGFKTVDDHIVRVTDNKLSEMGKATETDGESNNQCHNFNKSKSQRESPAVTSLSPGSSSTSDEDQDNPNTQCQQLPVCPSPLFGHKDQNLDLSEGDYASDAPSDAWESPPFTPRSPHRLALPHPDHRRHQSSSSSNSDTELGPMNRNKTRPHSLSRQSAGKASTATDLPLESHSSGGTGRKSEHPSYTELRDSMAPKVPPRVTETQKSRHPHVSTCANETMSKPHRGHRSVLKTQENWDLLDRMRTGPERVMERLRKRLDQIVCVDREVQDSSGETPFIHTEGQLLTNQKIPPKLYVTKTQDLRQQILALQEQFFQREYHWSQAHGRLQNQVEALTRENMQLLDKLSAPEPRHLVTGRSPYTTTTAAHRGTESTVSSDIHRGTSQRTRESSCCFVENGTEVTGRQMRSDTRNGRWTPSVGKYCCSASENVVPCPAFFAGPPQNPRAMNGNSILRNNDVLEQTHSLDGYCFHTQTEHLLSSGSRVITFHNGTRKEISADQKSVTITFFNGDVKHILANGKVIYYYADAQTTVTTYPTGMEVLQFPNKQIEKHHPGGKREIVFPDQTIKYIYPGGQQESVFPDGTVVKLSGSGERTVEFNNGQREIHTSQYKRREYPDGTTKTVYSNGRQETQFPSGRVRIKDKNGVVILDRK</sequence>
<protein>
    <submittedName>
        <fullName evidence="1">Uncharacterized protein</fullName>
    </submittedName>
</protein>
<evidence type="ECO:0000313" key="1">
    <source>
        <dbReference type="EMBL" id="KAJ8009052.1"/>
    </source>
</evidence>
<gene>
    <name evidence="1" type="ORF">DPEC_G00084830</name>
</gene>
<proteinExistence type="predicted"/>
<accession>A0ACC2GZQ0</accession>
<organism evidence="1 2">
    <name type="scientific">Dallia pectoralis</name>
    <name type="common">Alaska blackfish</name>
    <dbReference type="NCBI Taxonomy" id="75939"/>
    <lineage>
        <taxon>Eukaryota</taxon>
        <taxon>Metazoa</taxon>
        <taxon>Chordata</taxon>
        <taxon>Craniata</taxon>
        <taxon>Vertebrata</taxon>
        <taxon>Euteleostomi</taxon>
        <taxon>Actinopterygii</taxon>
        <taxon>Neopterygii</taxon>
        <taxon>Teleostei</taxon>
        <taxon>Protacanthopterygii</taxon>
        <taxon>Esociformes</taxon>
        <taxon>Umbridae</taxon>
        <taxon>Dallia</taxon>
    </lineage>
</organism>
<dbReference type="Proteomes" id="UP001157502">
    <property type="component" value="Chromosome 7"/>
</dbReference>
<dbReference type="EMBL" id="CM055734">
    <property type="protein sequence ID" value="KAJ8009052.1"/>
    <property type="molecule type" value="Genomic_DNA"/>
</dbReference>
<evidence type="ECO:0000313" key="2">
    <source>
        <dbReference type="Proteomes" id="UP001157502"/>
    </source>
</evidence>
<reference evidence="1" key="1">
    <citation type="submission" date="2021-05" db="EMBL/GenBank/DDBJ databases">
        <authorList>
            <person name="Pan Q."/>
            <person name="Jouanno E."/>
            <person name="Zahm M."/>
            <person name="Klopp C."/>
            <person name="Cabau C."/>
            <person name="Louis A."/>
            <person name="Berthelot C."/>
            <person name="Parey E."/>
            <person name="Roest Crollius H."/>
            <person name="Montfort J."/>
            <person name="Robinson-Rechavi M."/>
            <person name="Bouchez O."/>
            <person name="Lampietro C."/>
            <person name="Lopez Roques C."/>
            <person name="Donnadieu C."/>
            <person name="Postlethwait J."/>
            <person name="Bobe J."/>
            <person name="Dillon D."/>
            <person name="Chandos A."/>
            <person name="von Hippel F."/>
            <person name="Guiguen Y."/>
        </authorList>
    </citation>
    <scope>NUCLEOTIDE SEQUENCE</scope>
    <source>
        <strain evidence="1">YG-Jan2019</strain>
    </source>
</reference>
<name>A0ACC2GZQ0_DALPE</name>
<keyword evidence="2" id="KW-1185">Reference proteome</keyword>